<dbReference type="OrthoDB" id="10642547at2759"/>
<evidence type="ECO:0000313" key="1">
    <source>
        <dbReference type="EMBL" id="CAE7217044.1"/>
    </source>
</evidence>
<dbReference type="EMBL" id="CAJNDS010000545">
    <property type="protein sequence ID" value="CAE7217044.1"/>
    <property type="molecule type" value="Genomic_DNA"/>
</dbReference>
<dbReference type="AlphaFoldDB" id="A0A812JZB4"/>
<sequence length="171" mass="19161">MVPSRFPELHLSFHSNERPYPDFCWREPSCARAHIPKQRRAVRPLLEAPKRCLEYVTLHEGLADQVHLTPEGLKFHSLESTAFDPFNPLKRALPQALVHSKATVAIQAWGSYTSSVQMASHEFRLLREDAVLEPVGWSLGDDGATKLALLAEMSGIPVRRVHGLDARALPP</sequence>
<reference evidence="1" key="1">
    <citation type="submission" date="2021-02" db="EMBL/GenBank/DDBJ databases">
        <authorList>
            <person name="Dougan E. K."/>
            <person name="Rhodes N."/>
            <person name="Thang M."/>
            <person name="Chan C."/>
        </authorList>
    </citation>
    <scope>NUCLEOTIDE SEQUENCE</scope>
</reference>
<protein>
    <submittedName>
        <fullName evidence="1">Uncharacterized protein</fullName>
    </submittedName>
</protein>
<comment type="caution">
    <text evidence="1">The sequence shown here is derived from an EMBL/GenBank/DDBJ whole genome shotgun (WGS) entry which is preliminary data.</text>
</comment>
<dbReference type="Proteomes" id="UP000604046">
    <property type="component" value="Unassembled WGS sequence"/>
</dbReference>
<proteinExistence type="predicted"/>
<keyword evidence="2" id="KW-1185">Reference proteome</keyword>
<accession>A0A812JZB4</accession>
<name>A0A812JZB4_9DINO</name>
<gene>
    <name evidence="1" type="ORF">SNAT2548_LOCUS7693</name>
</gene>
<organism evidence="1 2">
    <name type="scientific">Symbiodinium natans</name>
    <dbReference type="NCBI Taxonomy" id="878477"/>
    <lineage>
        <taxon>Eukaryota</taxon>
        <taxon>Sar</taxon>
        <taxon>Alveolata</taxon>
        <taxon>Dinophyceae</taxon>
        <taxon>Suessiales</taxon>
        <taxon>Symbiodiniaceae</taxon>
        <taxon>Symbiodinium</taxon>
    </lineage>
</organism>
<evidence type="ECO:0000313" key="2">
    <source>
        <dbReference type="Proteomes" id="UP000604046"/>
    </source>
</evidence>